<keyword evidence="2" id="KW-1185">Reference proteome</keyword>
<sequence length="111" mass="11833">MSCDGARAGSRTGSLFALDAQSRQDWNVAGLFQYQRLAVAPVVNTQACMALSGMAISHKSPGLSSPDEIDCLYLCHGTRPPPQAVSFRDPGLDRTDEGALCFSSSRRLVAT</sequence>
<gene>
    <name evidence="1" type="ORF">BS50DRAFT_239944</name>
</gene>
<dbReference type="Proteomes" id="UP000240883">
    <property type="component" value="Unassembled WGS sequence"/>
</dbReference>
<proteinExistence type="predicted"/>
<evidence type="ECO:0000313" key="1">
    <source>
        <dbReference type="EMBL" id="PSN71948.1"/>
    </source>
</evidence>
<evidence type="ECO:0000313" key="2">
    <source>
        <dbReference type="Proteomes" id="UP000240883"/>
    </source>
</evidence>
<organism evidence="1 2">
    <name type="scientific">Corynespora cassiicola Philippines</name>
    <dbReference type="NCBI Taxonomy" id="1448308"/>
    <lineage>
        <taxon>Eukaryota</taxon>
        <taxon>Fungi</taxon>
        <taxon>Dikarya</taxon>
        <taxon>Ascomycota</taxon>
        <taxon>Pezizomycotina</taxon>
        <taxon>Dothideomycetes</taxon>
        <taxon>Pleosporomycetidae</taxon>
        <taxon>Pleosporales</taxon>
        <taxon>Corynesporascaceae</taxon>
        <taxon>Corynespora</taxon>
    </lineage>
</organism>
<name>A0A2T2P3N5_CORCC</name>
<accession>A0A2T2P3N5</accession>
<reference evidence="1 2" key="1">
    <citation type="journal article" date="2018" name="Front. Microbiol.">
        <title>Genome-Wide Analysis of Corynespora cassiicola Leaf Fall Disease Putative Effectors.</title>
        <authorList>
            <person name="Lopez D."/>
            <person name="Ribeiro S."/>
            <person name="Label P."/>
            <person name="Fumanal B."/>
            <person name="Venisse J.S."/>
            <person name="Kohler A."/>
            <person name="de Oliveira R.R."/>
            <person name="Labutti K."/>
            <person name="Lipzen A."/>
            <person name="Lail K."/>
            <person name="Bauer D."/>
            <person name="Ohm R.A."/>
            <person name="Barry K.W."/>
            <person name="Spatafora J."/>
            <person name="Grigoriev I.V."/>
            <person name="Martin F.M."/>
            <person name="Pujade-Renaud V."/>
        </authorList>
    </citation>
    <scope>NUCLEOTIDE SEQUENCE [LARGE SCALE GENOMIC DNA]</scope>
    <source>
        <strain evidence="1 2">Philippines</strain>
    </source>
</reference>
<dbReference type="AlphaFoldDB" id="A0A2T2P3N5"/>
<protein>
    <submittedName>
        <fullName evidence="1">Uncharacterized protein</fullName>
    </submittedName>
</protein>
<dbReference type="EMBL" id="KZ678130">
    <property type="protein sequence ID" value="PSN71948.1"/>
    <property type="molecule type" value="Genomic_DNA"/>
</dbReference>